<organism evidence="2 3">
    <name type="scientific">Dietzia aerolata</name>
    <dbReference type="NCBI Taxonomy" id="595984"/>
    <lineage>
        <taxon>Bacteria</taxon>
        <taxon>Bacillati</taxon>
        <taxon>Actinomycetota</taxon>
        <taxon>Actinomycetes</taxon>
        <taxon>Mycobacteriales</taxon>
        <taxon>Dietziaceae</taxon>
        <taxon>Dietzia</taxon>
    </lineage>
</organism>
<feature type="compositionally biased region" description="Basic and acidic residues" evidence="1">
    <location>
        <begin position="59"/>
        <end position="69"/>
    </location>
</feature>
<comment type="caution">
    <text evidence="2">The sequence shown here is derived from an EMBL/GenBank/DDBJ whole genome shotgun (WGS) entry which is preliminary data.</text>
</comment>
<proteinExistence type="predicted"/>
<keyword evidence="3" id="KW-1185">Reference proteome</keyword>
<accession>A0ABV5JST3</accession>
<evidence type="ECO:0000256" key="1">
    <source>
        <dbReference type="SAM" id="MobiDB-lite"/>
    </source>
</evidence>
<dbReference type="EMBL" id="JBHMDY010000004">
    <property type="protein sequence ID" value="MFB9259784.1"/>
    <property type="molecule type" value="Genomic_DNA"/>
</dbReference>
<name>A0ABV5JST3_9ACTN</name>
<feature type="region of interest" description="Disordered" evidence="1">
    <location>
        <begin position="59"/>
        <end position="94"/>
    </location>
</feature>
<reference evidence="2 3" key="1">
    <citation type="submission" date="2024-09" db="EMBL/GenBank/DDBJ databases">
        <authorList>
            <person name="Sun Q."/>
            <person name="Mori K."/>
        </authorList>
    </citation>
    <scope>NUCLEOTIDE SEQUENCE [LARGE SCALE GENOMIC DNA]</scope>
    <source>
        <strain evidence="2 3">CCM 7659</strain>
    </source>
</reference>
<evidence type="ECO:0000313" key="2">
    <source>
        <dbReference type="EMBL" id="MFB9259784.1"/>
    </source>
</evidence>
<gene>
    <name evidence="2" type="ORF">ACFFVD_08210</name>
</gene>
<dbReference type="Proteomes" id="UP001589700">
    <property type="component" value="Unassembled WGS sequence"/>
</dbReference>
<protein>
    <submittedName>
        <fullName evidence="2">Uncharacterized protein</fullName>
    </submittedName>
</protein>
<dbReference type="RefSeq" id="WP_182631398.1">
    <property type="nucleotide sequence ID" value="NZ_JAALDM010000050.1"/>
</dbReference>
<evidence type="ECO:0000313" key="3">
    <source>
        <dbReference type="Proteomes" id="UP001589700"/>
    </source>
</evidence>
<sequence>MTELLEEIRRAAEQVGETDFLELLRWHRAVVGLPDFDPHAPGSYRAAVEELDERRTGQLLRDLRRASRDPKRHRHGADGKPAFRDGQTLRSRLS</sequence>